<evidence type="ECO:0000259" key="1">
    <source>
        <dbReference type="Pfam" id="PF08722"/>
    </source>
</evidence>
<dbReference type="InterPro" id="IPR014833">
    <property type="entry name" value="TnsA_N"/>
</dbReference>
<dbReference type="Proteomes" id="UP000641588">
    <property type="component" value="Unassembled WGS sequence"/>
</dbReference>
<protein>
    <recommendedName>
        <fullName evidence="1">TnsA endonuclease N-terminal domain-containing protein</fullName>
    </recommendedName>
</protein>
<keyword evidence="3" id="KW-1185">Reference proteome</keyword>
<accession>A0A972GJI4</accession>
<name>A0A972GJI4_9BACL</name>
<evidence type="ECO:0000313" key="2">
    <source>
        <dbReference type="EMBL" id="NOU91887.1"/>
    </source>
</evidence>
<dbReference type="Pfam" id="PF08722">
    <property type="entry name" value="Tn7_TnsA-like_N"/>
    <property type="match status" value="1"/>
</dbReference>
<dbReference type="EMBL" id="WHOD01000005">
    <property type="protein sequence ID" value="NOU91887.1"/>
    <property type="molecule type" value="Genomic_DNA"/>
</dbReference>
<sequence>MPYKPARKIKPKRKGFRGKEPFLKTGDMIHWESFLERNFIRLADFDQQVDKIFYQPVCIHYTLNGKKHKYFPDFKIILNDGRVFIIEVKALRFKNYPSNVIKYEVGRKFCEAQRWHYEVFTEEEINPRHLQTNLSLLRHLGTQEVTDNIMDHVLEQLQLKTEMYLFELRESCAEIDEESFYKAVYQLIYLQEISTDIVNVKISDDSILRISVEEERSSCS</sequence>
<comment type="caution">
    <text evidence="2">The sequence shown here is derived from an EMBL/GenBank/DDBJ whole genome shotgun (WGS) entry which is preliminary data.</text>
</comment>
<evidence type="ECO:0000313" key="3">
    <source>
        <dbReference type="Proteomes" id="UP000641588"/>
    </source>
</evidence>
<reference evidence="2" key="1">
    <citation type="submission" date="2019-10" db="EMBL/GenBank/DDBJ databases">
        <title>Description of Paenibacillus glebae sp. nov.</title>
        <authorList>
            <person name="Carlier A."/>
            <person name="Qi S."/>
        </authorList>
    </citation>
    <scope>NUCLEOTIDE SEQUENCE</scope>
    <source>
        <strain evidence="2">LMG 31456</strain>
    </source>
</reference>
<dbReference type="Gene3D" id="3.40.91.30">
    <property type="match status" value="1"/>
</dbReference>
<proteinExistence type="predicted"/>
<dbReference type="RefSeq" id="WP_171650064.1">
    <property type="nucleotide sequence ID" value="NZ_WHOD01000005.1"/>
</dbReference>
<dbReference type="AlphaFoldDB" id="A0A972GJI4"/>
<organism evidence="2 3">
    <name type="scientific">Paenibacillus foliorum</name>
    <dbReference type="NCBI Taxonomy" id="2654974"/>
    <lineage>
        <taxon>Bacteria</taxon>
        <taxon>Bacillati</taxon>
        <taxon>Bacillota</taxon>
        <taxon>Bacilli</taxon>
        <taxon>Bacillales</taxon>
        <taxon>Paenibacillaceae</taxon>
        <taxon>Paenibacillus</taxon>
    </lineage>
</organism>
<feature type="domain" description="TnsA endonuclease N-terminal" evidence="1">
    <location>
        <begin position="46"/>
        <end position="122"/>
    </location>
</feature>
<gene>
    <name evidence="2" type="ORF">GC093_01355</name>
</gene>